<sequence>MGRQRVPRHLWPIEGEGLSNDATSLVVIVVRFLWMFPVATIDERLHRRKQHVAEPIGWREMTISSWAGMRGVVTLAAVLALPPEFPEREGADPEVIERARQRRTNVAFGRTRPARRPIPRRAHRPCDDGQRTKEEILTVAREAVVRARSESGTDPTVVDRVLRRLDARGSQPE</sequence>
<dbReference type="AlphaFoldDB" id="A0A7I7W1Y7"/>
<dbReference type="KEGG" id="mdr:MDOR_39270"/>
<dbReference type="RefSeq" id="WP_179960008.1">
    <property type="nucleotide sequence ID" value="NZ_AP022605.1"/>
</dbReference>
<proteinExistence type="predicted"/>
<name>A0A7I7W1Y7_9MYCO</name>
<accession>A0A7I7W1Y7</accession>
<dbReference type="EMBL" id="AP022605">
    <property type="protein sequence ID" value="BBZ09758.1"/>
    <property type="molecule type" value="Genomic_DNA"/>
</dbReference>
<dbReference type="Proteomes" id="UP000467201">
    <property type="component" value="Chromosome"/>
</dbReference>
<evidence type="ECO:0000313" key="1">
    <source>
        <dbReference type="EMBL" id="BBZ09758.1"/>
    </source>
</evidence>
<evidence type="ECO:0000313" key="2">
    <source>
        <dbReference type="Proteomes" id="UP000467201"/>
    </source>
</evidence>
<protein>
    <submittedName>
        <fullName evidence="1">Uncharacterized protein</fullName>
    </submittedName>
</protein>
<reference evidence="1 2" key="1">
    <citation type="journal article" date="2019" name="Emerg. Microbes Infect.">
        <title>Comprehensive subspecies identification of 175 nontuberculous mycobacteria species based on 7547 genomic profiles.</title>
        <authorList>
            <person name="Matsumoto Y."/>
            <person name="Kinjo T."/>
            <person name="Motooka D."/>
            <person name="Nabeya D."/>
            <person name="Jung N."/>
            <person name="Uechi K."/>
            <person name="Horii T."/>
            <person name="Iida T."/>
            <person name="Fujita J."/>
            <person name="Nakamura S."/>
        </authorList>
    </citation>
    <scope>NUCLEOTIDE SEQUENCE [LARGE SCALE GENOMIC DNA]</scope>
    <source>
        <strain evidence="1 2">JCM 12405</strain>
    </source>
</reference>
<organism evidence="1 2">
    <name type="scientific">Mycolicibacterium doricum</name>
    <dbReference type="NCBI Taxonomy" id="126673"/>
    <lineage>
        <taxon>Bacteria</taxon>
        <taxon>Bacillati</taxon>
        <taxon>Actinomycetota</taxon>
        <taxon>Actinomycetes</taxon>
        <taxon>Mycobacteriales</taxon>
        <taxon>Mycobacteriaceae</taxon>
        <taxon>Mycolicibacterium</taxon>
    </lineage>
</organism>
<gene>
    <name evidence="1" type="ORF">MDOR_39270</name>
</gene>